<proteinExistence type="predicted"/>
<dbReference type="eggNOG" id="COG5653">
    <property type="taxonomic scope" value="Bacteria"/>
</dbReference>
<accession>A9A0C5</accession>
<dbReference type="RefSeq" id="WP_012176654.1">
    <property type="nucleotide sequence ID" value="NC_009943.1"/>
</dbReference>
<evidence type="ECO:0000313" key="3">
    <source>
        <dbReference type="Proteomes" id="UP000008561"/>
    </source>
</evidence>
<dbReference type="STRING" id="96561.Dole_3241"/>
<feature type="domain" description="BioF2-like acetyltransferase" evidence="1">
    <location>
        <begin position="154"/>
        <end position="289"/>
    </location>
</feature>
<dbReference type="SUPFAM" id="SSF55729">
    <property type="entry name" value="Acyl-CoA N-acyltransferases (Nat)"/>
    <property type="match status" value="1"/>
</dbReference>
<dbReference type="InterPro" id="IPR038740">
    <property type="entry name" value="BioF2-like_GNAT_dom"/>
</dbReference>
<protein>
    <recommendedName>
        <fullName evidence="1">BioF2-like acetyltransferase domain-containing protein</fullName>
    </recommendedName>
</protein>
<name>A9A0C5_DESOH</name>
<dbReference type="Gene3D" id="3.40.630.30">
    <property type="match status" value="1"/>
</dbReference>
<dbReference type="AlphaFoldDB" id="A9A0C5"/>
<dbReference type="InterPro" id="IPR016181">
    <property type="entry name" value="Acyl_CoA_acyltransferase"/>
</dbReference>
<keyword evidence="3" id="KW-1185">Reference proteome</keyword>
<sequence length="311" mass="35982">MNGVRVVSDPEACRDVWERLWPQQCVFDLWPVRACFARHFDRPSFFITGEAAEFRRPFLLALSWIEEEGYFGHFPGETWQGKTWIEQNKIIGWESFPVESVINAVDGKIKIRYLDADFLPSWNSPPRVDETGYLFYPPAHDFSFERYRQCFPGKSRKKLDQEMARIEALGVSFHHDDPADIGPMMEMNLSAFGPMSYFYDPRFFAAFVDMIDFFQKRGMLRITSVKIGGRLAAVDVGAVWNNTYTVMAGGTDPEFTGVAKLINFHHIKWACEKRLASVDFLCGDFSWKSRFRLTERPLYQLCLPDTADEPS</sequence>
<reference evidence="2 3" key="1">
    <citation type="submission" date="2007-10" db="EMBL/GenBank/DDBJ databases">
        <title>Complete sequence of Desulfococcus oleovorans Hxd3.</title>
        <authorList>
            <consortium name="US DOE Joint Genome Institute"/>
            <person name="Copeland A."/>
            <person name="Lucas S."/>
            <person name="Lapidus A."/>
            <person name="Barry K."/>
            <person name="Glavina del Rio T."/>
            <person name="Dalin E."/>
            <person name="Tice H."/>
            <person name="Pitluck S."/>
            <person name="Kiss H."/>
            <person name="Brettin T."/>
            <person name="Bruce D."/>
            <person name="Detter J.C."/>
            <person name="Han C."/>
            <person name="Schmutz J."/>
            <person name="Larimer F."/>
            <person name="Land M."/>
            <person name="Hauser L."/>
            <person name="Kyrpides N."/>
            <person name="Kim E."/>
            <person name="Wawrik B."/>
            <person name="Richardson P."/>
        </authorList>
    </citation>
    <scope>NUCLEOTIDE SEQUENCE [LARGE SCALE GENOMIC DNA]</scope>
    <source>
        <strain evidence="3">DSM 6200 / JCM 39069 / Hxd3</strain>
    </source>
</reference>
<dbReference type="Pfam" id="PF13480">
    <property type="entry name" value="Acetyltransf_6"/>
    <property type="match status" value="1"/>
</dbReference>
<dbReference type="Proteomes" id="UP000008561">
    <property type="component" value="Chromosome"/>
</dbReference>
<dbReference type="OrthoDB" id="5417338at2"/>
<evidence type="ECO:0000313" key="2">
    <source>
        <dbReference type="EMBL" id="ABW69044.1"/>
    </source>
</evidence>
<dbReference type="EMBL" id="CP000859">
    <property type="protein sequence ID" value="ABW69044.1"/>
    <property type="molecule type" value="Genomic_DNA"/>
</dbReference>
<dbReference type="KEGG" id="dol:Dole_3241"/>
<gene>
    <name evidence="2" type="ordered locus">Dole_3241</name>
</gene>
<dbReference type="HOGENOM" id="CLU_893501_0_0_7"/>
<evidence type="ECO:0000259" key="1">
    <source>
        <dbReference type="Pfam" id="PF13480"/>
    </source>
</evidence>
<organism evidence="2 3">
    <name type="scientific">Desulfosudis oleivorans (strain DSM 6200 / JCM 39069 / Hxd3)</name>
    <name type="common">Desulfococcus oleovorans</name>
    <dbReference type="NCBI Taxonomy" id="96561"/>
    <lineage>
        <taxon>Bacteria</taxon>
        <taxon>Pseudomonadati</taxon>
        <taxon>Thermodesulfobacteriota</taxon>
        <taxon>Desulfobacteria</taxon>
        <taxon>Desulfobacterales</taxon>
        <taxon>Desulfosudaceae</taxon>
        <taxon>Desulfosudis</taxon>
    </lineage>
</organism>